<dbReference type="AlphaFoldDB" id="A0A5K1VHC1"/>
<dbReference type="VEuPathDB" id="AmoebaDB:EHI_127140"/>
<accession>A0A5K1VHC1</accession>
<proteinExistence type="predicted"/>
<dbReference type="SUPFAM" id="SSF81631">
    <property type="entry name" value="PAP/OAS1 substrate-binding domain"/>
    <property type="match status" value="1"/>
</dbReference>
<dbReference type="OMA" id="SCNSPNH"/>
<evidence type="ECO:0000313" key="1">
    <source>
        <dbReference type="EMBL" id="GAT93236.1"/>
    </source>
</evidence>
<evidence type="ECO:0000313" key="2">
    <source>
        <dbReference type="Proteomes" id="UP000078387"/>
    </source>
</evidence>
<protein>
    <submittedName>
        <fullName evidence="1">Uncharacterized protein</fullName>
    </submittedName>
</protein>
<gene>
    <name evidence="1" type="ORF">CL6EHI_127140</name>
</gene>
<comment type="caution">
    <text evidence="1">The sequence shown here is derived from an EMBL/GenBank/DDBJ whole genome shotgun (WGS) entry which is preliminary data.</text>
</comment>
<name>A0A5K1VHC1_ENTHI</name>
<dbReference type="VEuPathDB" id="AmoebaDB:EHI5A_031420"/>
<dbReference type="VEuPathDB" id="AmoebaDB:EHI8A_017920"/>
<organism evidence="1 2">
    <name type="scientific">Entamoeba histolytica</name>
    <dbReference type="NCBI Taxonomy" id="5759"/>
    <lineage>
        <taxon>Eukaryota</taxon>
        <taxon>Amoebozoa</taxon>
        <taxon>Evosea</taxon>
        <taxon>Archamoebae</taxon>
        <taxon>Mastigamoebida</taxon>
        <taxon>Entamoebidae</taxon>
        <taxon>Entamoeba</taxon>
    </lineage>
</organism>
<sequence>MTETCLFNWLKEKYQIEIKKTSLSTNINYTDEKLIQSLPPQPKSIDDTIKKLFPNAQLFITNIHRFTKPIYCYSILEGSQFQLNSKFSSMVKFSSSNNNYQNLYLSYKKSTILKKLTQMANRLNQKAEITNTSIPGLVITYPEFYIQLSIDRYEGYYNYLLFESYKKLHPSISLLFECVDLIHQNLFPTNQHLSTLTRVMVVHFLHNIGIPSLQDITPCNSPNHIIHTYKPLCTLQKVEWSECPYCVNSHIPKDLSLGKLLNQYLIYYLNFDYSTQRIVTSPSFYADKPQISTNIVFSVLPPFVPWVLLSTATTTFELQDMLFMYKSVQRSLTTTDSQFSLSNIESDIIVSEVDVYDTVMIYSLPQYFQTKTLLSILNESDINAELLIFNPTYISSFCTESGVIFLHFSSIQEATYFHWILPFPFKRCYVSSSIFESRPNGSFYINTRDPLLF</sequence>
<dbReference type="VEuPathDB" id="AmoebaDB:KM1_040000"/>
<dbReference type="EMBL" id="BDEQ01000001">
    <property type="protein sequence ID" value="GAT93236.1"/>
    <property type="molecule type" value="Genomic_DNA"/>
</dbReference>
<reference evidence="1 2" key="1">
    <citation type="submission" date="2016-05" db="EMBL/GenBank/DDBJ databases">
        <title>First whole genome sequencing of Entamoeba histolytica HM1:IMSS-clone-6.</title>
        <authorList>
            <person name="Mukherjee Avik.K."/>
            <person name="Izumyama S."/>
            <person name="Nakada-Tsukui K."/>
            <person name="Nozaki T."/>
        </authorList>
    </citation>
    <scope>NUCLEOTIDE SEQUENCE [LARGE SCALE GENOMIC DNA]</scope>
    <source>
        <strain evidence="1 2">HM1:IMSS clone 6</strain>
    </source>
</reference>
<dbReference type="Proteomes" id="UP000078387">
    <property type="component" value="Unassembled WGS sequence"/>
</dbReference>